<evidence type="ECO:0000313" key="5">
    <source>
        <dbReference type="EMBL" id="PAB59999.1"/>
    </source>
</evidence>
<evidence type="ECO:0000256" key="1">
    <source>
        <dbReference type="ARBA" id="ARBA00023015"/>
    </source>
</evidence>
<dbReference type="Pfam" id="PF07729">
    <property type="entry name" value="FCD"/>
    <property type="match status" value="1"/>
</dbReference>
<dbReference type="PANTHER" id="PTHR43537">
    <property type="entry name" value="TRANSCRIPTIONAL REGULATOR, GNTR FAMILY"/>
    <property type="match status" value="1"/>
</dbReference>
<dbReference type="SUPFAM" id="SSF46785">
    <property type="entry name" value="Winged helix' DNA-binding domain"/>
    <property type="match status" value="1"/>
</dbReference>
<dbReference type="PANTHER" id="PTHR43537:SF5">
    <property type="entry name" value="UXU OPERON TRANSCRIPTIONAL REGULATOR"/>
    <property type="match status" value="1"/>
</dbReference>
<name>A0A267MK98_9FIRM</name>
<dbReference type="InterPro" id="IPR036388">
    <property type="entry name" value="WH-like_DNA-bd_sf"/>
</dbReference>
<dbReference type="PRINTS" id="PR00035">
    <property type="entry name" value="HTHGNTR"/>
</dbReference>
<dbReference type="Gene3D" id="1.20.120.530">
    <property type="entry name" value="GntR ligand-binding domain-like"/>
    <property type="match status" value="1"/>
</dbReference>
<organism evidence="5 6">
    <name type="scientific">Anaeromicrobium sediminis</name>
    <dbReference type="NCBI Taxonomy" id="1478221"/>
    <lineage>
        <taxon>Bacteria</taxon>
        <taxon>Bacillati</taxon>
        <taxon>Bacillota</taxon>
        <taxon>Clostridia</taxon>
        <taxon>Peptostreptococcales</taxon>
        <taxon>Thermotaleaceae</taxon>
        <taxon>Anaeromicrobium</taxon>
    </lineage>
</organism>
<feature type="domain" description="HTH gntR-type" evidence="4">
    <location>
        <begin position="6"/>
        <end position="74"/>
    </location>
</feature>
<evidence type="ECO:0000256" key="2">
    <source>
        <dbReference type="ARBA" id="ARBA00023125"/>
    </source>
</evidence>
<keyword evidence="6" id="KW-1185">Reference proteome</keyword>
<gene>
    <name evidence="5" type="ORF">CCE28_06385</name>
</gene>
<evidence type="ECO:0000256" key="3">
    <source>
        <dbReference type="ARBA" id="ARBA00023163"/>
    </source>
</evidence>
<dbReference type="AlphaFoldDB" id="A0A267MK98"/>
<sequence length="229" mass="26619">MNDELKSMPLKIAEYIKEQIESGQLKVGEKLHSERTLVKELQVSRSSVREAVKHLITMGYLQSIERRGTFVCDDYLHNTYASADLNKALTMAPILDLMEVRMLLEEKFISLAIKRITKEDIDNLRSILEKIKCCHKNMAEFLKLDLEFHLTLAKSTHNDIIVEIMKIIIKRINENEEAFEKSGVETKESTVKDFEKIIDYLEVGNGEEAEKLYHNHIHLIDNVLKEQFE</sequence>
<keyword evidence="3" id="KW-0804">Transcription</keyword>
<dbReference type="SMART" id="SM00345">
    <property type="entry name" value="HTH_GNTR"/>
    <property type="match status" value="1"/>
</dbReference>
<evidence type="ECO:0000259" key="4">
    <source>
        <dbReference type="PROSITE" id="PS50949"/>
    </source>
</evidence>
<dbReference type="CDD" id="cd07377">
    <property type="entry name" value="WHTH_GntR"/>
    <property type="match status" value="1"/>
</dbReference>
<dbReference type="InterPro" id="IPR000524">
    <property type="entry name" value="Tscrpt_reg_HTH_GntR"/>
</dbReference>
<dbReference type="InterPro" id="IPR011711">
    <property type="entry name" value="GntR_C"/>
</dbReference>
<accession>A0A267MK98</accession>
<proteinExistence type="predicted"/>
<protein>
    <recommendedName>
        <fullName evidence="4">HTH gntR-type domain-containing protein</fullName>
    </recommendedName>
</protein>
<comment type="caution">
    <text evidence="5">The sequence shown here is derived from an EMBL/GenBank/DDBJ whole genome shotgun (WGS) entry which is preliminary data.</text>
</comment>
<dbReference type="GO" id="GO:0003677">
    <property type="term" value="F:DNA binding"/>
    <property type="evidence" value="ECO:0007669"/>
    <property type="project" value="UniProtKB-KW"/>
</dbReference>
<dbReference type="SUPFAM" id="SSF48008">
    <property type="entry name" value="GntR ligand-binding domain-like"/>
    <property type="match status" value="1"/>
</dbReference>
<dbReference type="OrthoDB" id="9799482at2"/>
<dbReference type="Gene3D" id="1.10.10.10">
    <property type="entry name" value="Winged helix-like DNA-binding domain superfamily/Winged helix DNA-binding domain"/>
    <property type="match status" value="1"/>
</dbReference>
<keyword evidence="2" id="KW-0238">DNA-binding</keyword>
<dbReference type="EMBL" id="NIBG01000004">
    <property type="protein sequence ID" value="PAB59999.1"/>
    <property type="molecule type" value="Genomic_DNA"/>
</dbReference>
<keyword evidence="1" id="KW-0805">Transcription regulation</keyword>
<dbReference type="SMART" id="SM00895">
    <property type="entry name" value="FCD"/>
    <property type="match status" value="1"/>
</dbReference>
<dbReference type="InterPro" id="IPR008920">
    <property type="entry name" value="TF_FadR/GntR_C"/>
</dbReference>
<evidence type="ECO:0000313" key="6">
    <source>
        <dbReference type="Proteomes" id="UP000216024"/>
    </source>
</evidence>
<dbReference type="RefSeq" id="WP_095132137.1">
    <property type="nucleotide sequence ID" value="NZ_NIBG01000004.1"/>
</dbReference>
<dbReference type="PROSITE" id="PS50949">
    <property type="entry name" value="HTH_GNTR"/>
    <property type="match status" value="1"/>
</dbReference>
<dbReference type="InterPro" id="IPR036390">
    <property type="entry name" value="WH_DNA-bd_sf"/>
</dbReference>
<dbReference type="Pfam" id="PF00392">
    <property type="entry name" value="GntR"/>
    <property type="match status" value="1"/>
</dbReference>
<reference evidence="5 6" key="1">
    <citation type="submission" date="2017-06" db="EMBL/GenBank/DDBJ databases">
        <title>Draft genome sequence of anaerobic fermentative bacterium Anaeromicrobium sediminis DY2726D isolated from West Pacific Ocean sediments.</title>
        <authorList>
            <person name="Zeng X."/>
        </authorList>
    </citation>
    <scope>NUCLEOTIDE SEQUENCE [LARGE SCALE GENOMIC DNA]</scope>
    <source>
        <strain evidence="5 6">DY2726D</strain>
    </source>
</reference>
<dbReference type="GO" id="GO:0003700">
    <property type="term" value="F:DNA-binding transcription factor activity"/>
    <property type="evidence" value="ECO:0007669"/>
    <property type="project" value="InterPro"/>
</dbReference>
<dbReference type="Proteomes" id="UP000216024">
    <property type="component" value="Unassembled WGS sequence"/>
</dbReference>